<protein>
    <submittedName>
        <fullName evidence="1">Uncharacterized protein</fullName>
    </submittedName>
</protein>
<organism evidence="1 2">
    <name type="scientific">Senna tora</name>
    <dbReference type="NCBI Taxonomy" id="362788"/>
    <lineage>
        <taxon>Eukaryota</taxon>
        <taxon>Viridiplantae</taxon>
        <taxon>Streptophyta</taxon>
        <taxon>Embryophyta</taxon>
        <taxon>Tracheophyta</taxon>
        <taxon>Spermatophyta</taxon>
        <taxon>Magnoliopsida</taxon>
        <taxon>eudicotyledons</taxon>
        <taxon>Gunneridae</taxon>
        <taxon>Pentapetalae</taxon>
        <taxon>rosids</taxon>
        <taxon>fabids</taxon>
        <taxon>Fabales</taxon>
        <taxon>Fabaceae</taxon>
        <taxon>Caesalpinioideae</taxon>
        <taxon>Cassia clade</taxon>
        <taxon>Senna</taxon>
    </lineage>
</organism>
<proteinExistence type="predicted"/>
<accession>A0A834W5U8</accession>
<keyword evidence="2" id="KW-1185">Reference proteome</keyword>
<reference evidence="1" key="1">
    <citation type="submission" date="2020-09" db="EMBL/GenBank/DDBJ databases">
        <title>Genome-Enabled Discovery of Anthraquinone Biosynthesis in Senna tora.</title>
        <authorList>
            <person name="Kang S.-H."/>
            <person name="Pandey R.P."/>
            <person name="Lee C.-M."/>
            <person name="Sim J.-S."/>
            <person name="Jeong J.-T."/>
            <person name="Choi B.-S."/>
            <person name="Jung M."/>
            <person name="Ginzburg D."/>
            <person name="Zhao K."/>
            <person name="Won S.Y."/>
            <person name="Oh T.-J."/>
            <person name="Yu Y."/>
            <person name="Kim N.-H."/>
            <person name="Lee O.R."/>
            <person name="Lee T.-H."/>
            <person name="Bashyal P."/>
            <person name="Kim T.-S."/>
            <person name="Lee W.-H."/>
            <person name="Kawkins C."/>
            <person name="Kim C.-K."/>
            <person name="Kim J.S."/>
            <person name="Ahn B.O."/>
            <person name="Rhee S.Y."/>
            <person name="Sohng J.K."/>
        </authorList>
    </citation>
    <scope>NUCLEOTIDE SEQUENCE</scope>
    <source>
        <tissue evidence="1">Leaf</tissue>
    </source>
</reference>
<comment type="caution">
    <text evidence="1">The sequence shown here is derived from an EMBL/GenBank/DDBJ whole genome shotgun (WGS) entry which is preliminary data.</text>
</comment>
<dbReference type="AlphaFoldDB" id="A0A834W5U8"/>
<evidence type="ECO:0000313" key="1">
    <source>
        <dbReference type="EMBL" id="KAF7810442.1"/>
    </source>
</evidence>
<dbReference type="EMBL" id="JAAIUW010000011">
    <property type="protein sequence ID" value="KAF7810442.1"/>
    <property type="molecule type" value="Genomic_DNA"/>
</dbReference>
<evidence type="ECO:0000313" key="2">
    <source>
        <dbReference type="Proteomes" id="UP000634136"/>
    </source>
</evidence>
<sequence>MNFIELKQLIHRTKLQTESGVSDDGGMGGMLNCHMQCLEFLPIPMIEICAKTSAAIQQFEVADYIPHIEFNQSGDQECRTSHSFEEDDINEDGLEMAQEMLNMPITEPNDELLDDEEFNAFIGNNLEDPPNGVE</sequence>
<name>A0A834W5U8_9FABA</name>
<dbReference type="Proteomes" id="UP000634136">
    <property type="component" value="Unassembled WGS sequence"/>
</dbReference>
<gene>
    <name evidence="1" type="ORF">G2W53_037185</name>
</gene>